<keyword evidence="1" id="KW-0472">Membrane</keyword>
<dbReference type="SUPFAM" id="SSF63825">
    <property type="entry name" value="YWTD domain"/>
    <property type="match status" value="1"/>
</dbReference>
<name>A0A1F5E9I2_9BACT</name>
<feature type="transmembrane region" description="Helical" evidence="1">
    <location>
        <begin position="497"/>
        <end position="516"/>
    </location>
</feature>
<keyword evidence="1" id="KW-1133">Transmembrane helix</keyword>
<evidence type="ECO:0000313" key="2">
    <source>
        <dbReference type="EMBL" id="OGD64077.1"/>
    </source>
</evidence>
<reference evidence="2 3" key="1">
    <citation type="journal article" date="2016" name="Nat. Commun.">
        <title>Thousands of microbial genomes shed light on interconnected biogeochemical processes in an aquifer system.</title>
        <authorList>
            <person name="Anantharaman K."/>
            <person name="Brown C.T."/>
            <person name="Hug L.A."/>
            <person name="Sharon I."/>
            <person name="Castelle C.J."/>
            <person name="Probst A.J."/>
            <person name="Thomas B.C."/>
            <person name="Singh A."/>
            <person name="Wilkins M.J."/>
            <person name="Karaoz U."/>
            <person name="Brodie E.L."/>
            <person name="Williams K.H."/>
            <person name="Hubbard S.S."/>
            <person name="Banfield J.F."/>
        </authorList>
    </citation>
    <scope>NUCLEOTIDE SEQUENCE [LARGE SCALE GENOMIC DNA]</scope>
</reference>
<comment type="caution">
    <text evidence="2">The sequence shown here is derived from an EMBL/GenBank/DDBJ whole genome shotgun (WGS) entry which is preliminary data.</text>
</comment>
<dbReference type="PANTHER" id="PTHR24104">
    <property type="entry name" value="E3 UBIQUITIN-PROTEIN LIGASE NHLRC1-RELATED"/>
    <property type="match status" value="1"/>
</dbReference>
<evidence type="ECO:0000256" key="1">
    <source>
        <dbReference type="SAM" id="Phobius"/>
    </source>
</evidence>
<accession>A0A1F5E9I2</accession>
<dbReference type="PANTHER" id="PTHR24104:SF25">
    <property type="entry name" value="PROTEIN LIN-41"/>
    <property type="match status" value="1"/>
</dbReference>
<proteinExistence type="predicted"/>
<organism evidence="2 3">
    <name type="scientific">Candidatus Berkelbacteria bacterium RIFOXYA2_FULL_43_10</name>
    <dbReference type="NCBI Taxonomy" id="1797472"/>
    <lineage>
        <taxon>Bacteria</taxon>
        <taxon>Candidatus Berkelbacteria</taxon>
    </lineage>
</organism>
<dbReference type="EMBL" id="MEZY01000023">
    <property type="protein sequence ID" value="OGD64077.1"/>
    <property type="molecule type" value="Genomic_DNA"/>
</dbReference>
<dbReference type="InterPro" id="IPR011042">
    <property type="entry name" value="6-blade_b-propeller_TolB-like"/>
</dbReference>
<dbReference type="STRING" id="1797472.A2215_00055"/>
<dbReference type="InterPro" id="IPR050952">
    <property type="entry name" value="TRIM-NHL_E3_ligases"/>
</dbReference>
<dbReference type="Gene3D" id="2.120.10.30">
    <property type="entry name" value="TolB, C-terminal domain"/>
    <property type="match status" value="1"/>
</dbReference>
<sequence length="524" mass="55962">MKRSIIFIIILLLSFFAFPSVSFAWIDQFNSSASVVIGQVDFVHGSVNQGLSINVNTLSFPRIASVDSGKIVIADRSNNRVLIFNSIPTANNASANVVIGQQDFTHGIADQGLTVDANTLDFGSRRPDVSYAGSKVFIADSNNARVLIYNSLPVLNNVSADVVVGKSNFTTTSCTPLSASCTSNSYGVFSDGTKLFVADTLAARVLIYNSVPTTDNAPADLVLGQSDFSTSTPGCSQSKFNNPIGVYYDGTRLYVSDWSNNRVLIWNHLPTSNGQPADVVVGQTDFDSCAANQGGGIGPNTLSAPHHATWSDGQKLVIADYGNNRVLIYRSIPTANNASADAVIGQVDFNHGLANQGNANPDANTFNAPDGVRVYGNRMFVAEVSNNRVTIFNTGPENPLALINLGAPTTTEHHVNLTLSAEGAYEMMISNNASFSGASWESYAATKEWDLESGNSLKTVYIKFRDFAHFESEVVSASIELPSSAISTELPVTGSNIPYYLISIISAYLLALLALATRSRAGTR</sequence>
<gene>
    <name evidence="2" type="ORF">A2215_00055</name>
</gene>
<evidence type="ECO:0000313" key="3">
    <source>
        <dbReference type="Proteomes" id="UP000178583"/>
    </source>
</evidence>
<keyword evidence="1" id="KW-0812">Transmembrane</keyword>
<protein>
    <submittedName>
        <fullName evidence="2">Uncharacterized protein</fullName>
    </submittedName>
</protein>
<dbReference type="AlphaFoldDB" id="A0A1F5E9I2"/>
<dbReference type="GO" id="GO:0008270">
    <property type="term" value="F:zinc ion binding"/>
    <property type="evidence" value="ECO:0007669"/>
    <property type="project" value="UniProtKB-KW"/>
</dbReference>
<dbReference type="Proteomes" id="UP000178583">
    <property type="component" value="Unassembled WGS sequence"/>
</dbReference>